<dbReference type="RefSeq" id="WP_204748982.1">
    <property type="nucleotide sequence ID" value="NZ_CP069188.1"/>
</dbReference>
<dbReference type="OrthoDB" id="86287at2157"/>
<dbReference type="GeneID" id="62875073"/>
<feature type="transmembrane region" description="Helical" evidence="1">
    <location>
        <begin position="131"/>
        <end position="152"/>
    </location>
</feature>
<evidence type="ECO:0000313" key="2">
    <source>
        <dbReference type="EMBL" id="QRV16811.1"/>
    </source>
</evidence>
<organism evidence="2 3">
    <name type="scientific">Haloterrigena salifodinae</name>
    <dbReference type="NCBI Taxonomy" id="2675099"/>
    <lineage>
        <taxon>Archaea</taxon>
        <taxon>Methanobacteriati</taxon>
        <taxon>Methanobacteriota</taxon>
        <taxon>Stenosarchaea group</taxon>
        <taxon>Halobacteria</taxon>
        <taxon>Halobacteriales</taxon>
        <taxon>Natrialbaceae</taxon>
        <taxon>Haloterrigena</taxon>
    </lineage>
</organism>
<feature type="transmembrane region" description="Helical" evidence="1">
    <location>
        <begin position="44"/>
        <end position="69"/>
    </location>
</feature>
<reference evidence="2 3" key="1">
    <citation type="submission" date="2021-01" db="EMBL/GenBank/DDBJ databases">
        <title>Genome Sequence and Methylation Pattern of Haloterrigena salifodinae BOL5-1, An Extremely Halophilic Archaeon from a Bolivian Salt Mine.</title>
        <authorList>
            <person name="DasSarma P."/>
            <person name="Anton B.P."/>
            <person name="DasSarma S.L."/>
            <person name="von Ehrenheim H.A.L."/>
            <person name="Martinez F.L."/>
            <person name="Guzman D."/>
            <person name="Roberts R.J."/>
            <person name="DasSarma S."/>
        </authorList>
    </citation>
    <scope>NUCLEOTIDE SEQUENCE [LARGE SCALE GENOMIC DNA]</scope>
    <source>
        <strain evidence="2 3">BOL5-1</strain>
    </source>
</reference>
<dbReference type="PANTHER" id="PTHR43471:SF1">
    <property type="entry name" value="ABC TRANSPORTER PERMEASE PROTEIN NOSY-RELATED"/>
    <property type="match status" value="1"/>
</dbReference>
<protein>
    <submittedName>
        <fullName evidence="2">ABC transporter permease</fullName>
    </submittedName>
</protein>
<evidence type="ECO:0000313" key="3">
    <source>
        <dbReference type="Proteomes" id="UP000637819"/>
    </source>
</evidence>
<dbReference type="KEGG" id="hsal:JMJ58_08075"/>
<name>A0A8T8E692_9EURY</name>
<keyword evidence="1" id="KW-0472">Membrane</keyword>
<dbReference type="GO" id="GO:0140359">
    <property type="term" value="F:ABC-type transporter activity"/>
    <property type="evidence" value="ECO:0007669"/>
    <property type="project" value="InterPro"/>
</dbReference>
<feature type="transmembrane region" description="Helical" evidence="1">
    <location>
        <begin position="99"/>
        <end position="125"/>
    </location>
</feature>
<proteinExistence type="predicted"/>
<dbReference type="AlphaFoldDB" id="A0A8T8E692"/>
<keyword evidence="1" id="KW-0812">Transmembrane</keyword>
<keyword evidence="3" id="KW-1185">Reference proteome</keyword>
<gene>
    <name evidence="2" type="ORF">JMJ58_08075</name>
</gene>
<dbReference type="GO" id="GO:0005886">
    <property type="term" value="C:plasma membrane"/>
    <property type="evidence" value="ECO:0007669"/>
    <property type="project" value="UniProtKB-SubCell"/>
</dbReference>
<dbReference type="Pfam" id="PF12679">
    <property type="entry name" value="ABC2_membrane_2"/>
    <property type="match status" value="1"/>
</dbReference>
<feature type="transmembrane region" description="Helical" evidence="1">
    <location>
        <begin position="20"/>
        <end position="38"/>
    </location>
</feature>
<dbReference type="Proteomes" id="UP000637819">
    <property type="component" value="Chromosome"/>
</dbReference>
<sequence>MNWRPTARKDFRDSIRSRTIWLLLVVLVGLFVLGSAVFGPDSGAFPAFVETAFGNVYGLVPLIGIALGYKAVLYERESGSLVLALSLPQSRRDFVAGKLVGRSLVLGFPLVAGLVIAGAVAAAQYDSAAPLSYLAFVGATVLYSVAFVSIAIACSMSFEADRQVLVRAIGLYVALDRAWIWLVDTIVSVLFRFNAPSPIPDWAVALQLASPSEAYRHLVAVRFGFDSTQAHLAAAAPSVVNSWTALVVLVGWILGPVAIGYLRFRDADL</sequence>
<dbReference type="EMBL" id="CP069188">
    <property type="protein sequence ID" value="QRV16811.1"/>
    <property type="molecule type" value="Genomic_DNA"/>
</dbReference>
<evidence type="ECO:0000256" key="1">
    <source>
        <dbReference type="SAM" id="Phobius"/>
    </source>
</evidence>
<dbReference type="PANTHER" id="PTHR43471">
    <property type="entry name" value="ABC TRANSPORTER PERMEASE"/>
    <property type="match status" value="1"/>
</dbReference>
<accession>A0A8T8E692</accession>
<keyword evidence="1" id="KW-1133">Transmembrane helix</keyword>
<feature type="transmembrane region" description="Helical" evidence="1">
    <location>
        <begin position="243"/>
        <end position="264"/>
    </location>
</feature>